<gene>
    <name evidence="1" type="ORF">N5B56_01870</name>
</gene>
<dbReference type="Proteomes" id="UP001431199">
    <property type="component" value="Unassembled WGS sequence"/>
</dbReference>
<keyword evidence="2" id="KW-1185">Reference proteome</keyword>
<dbReference type="RefSeq" id="WP_260978271.1">
    <property type="nucleotide sequence ID" value="NZ_JAODBU010000002.1"/>
</dbReference>
<evidence type="ECO:0000313" key="1">
    <source>
        <dbReference type="EMBL" id="MCT7397835.1"/>
    </source>
</evidence>
<sequence length="145" mass="17404">MAIQLLVQNNSGVVSVKRLQFYENVSDDFFKQTVKLYDRKSIFDFINYFSCSFFFGDYNEYRKRKYDYDLSLYMVVYRNGNMSCMAFLNVYEKSYHLETISDCLVAGKSNNDILLWNKIVSYINRQNKTLSKKITFKRKDDILWL</sequence>
<dbReference type="EMBL" id="JAODBU010000002">
    <property type="protein sequence ID" value="MCT7397835.1"/>
    <property type="molecule type" value="Genomic_DNA"/>
</dbReference>
<name>A0ABT2LXC8_9FIRM</name>
<proteinExistence type="predicted"/>
<evidence type="ECO:0000313" key="2">
    <source>
        <dbReference type="Proteomes" id="UP001431199"/>
    </source>
</evidence>
<organism evidence="1 2">
    <name type="scientific">Eubacterium album</name>
    <dbReference type="NCBI Taxonomy" id="2978477"/>
    <lineage>
        <taxon>Bacteria</taxon>
        <taxon>Bacillati</taxon>
        <taxon>Bacillota</taxon>
        <taxon>Clostridia</taxon>
        <taxon>Eubacteriales</taxon>
        <taxon>Eubacteriaceae</taxon>
        <taxon>Eubacterium</taxon>
    </lineage>
</organism>
<protein>
    <submittedName>
        <fullName evidence="1">Uncharacterized protein</fullName>
    </submittedName>
</protein>
<reference evidence="1" key="1">
    <citation type="submission" date="2022-09" db="EMBL/GenBank/DDBJ databases">
        <title>Eubacterium sp. LFL-14 isolated from human feces.</title>
        <authorList>
            <person name="Liu F."/>
        </authorList>
    </citation>
    <scope>NUCLEOTIDE SEQUENCE</scope>
    <source>
        <strain evidence="1">LFL-14</strain>
    </source>
</reference>
<accession>A0ABT2LXC8</accession>
<comment type="caution">
    <text evidence="1">The sequence shown here is derived from an EMBL/GenBank/DDBJ whole genome shotgun (WGS) entry which is preliminary data.</text>
</comment>